<comment type="caution">
    <text evidence="10">The sequence shown here is derived from an EMBL/GenBank/DDBJ whole genome shotgun (WGS) entry which is preliminary data.</text>
</comment>
<evidence type="ECO:0000256" key="2">
    <source>
        <dbReference type="ARBA" id="ARBA00011900"/>
    </source>
</evidence>
<evidence type="ECO:0000313" key="10">
    <source>
        <dbReference type="EMBL" id="OOS01016.1"/>
    </source>
</evidence>
<dbReference type="GO" id="GO:0008170">
    <property type="term" value="F:N-methyltransferase activity"/>
    <property type="evidence" value="ECO:0007669"/>
    <property type="project" value="InterPro"/>
</dbReference>
<comment type="similarity">
    <text evidence="1">Belongs to the N(4)/N(6)-methyltransferase family.</text>
</comment>
<protein>
    <recommendedName>
        <fullName evidence="2">site-specific DNA-methyltransferase (adenine-specific)</fullName>
        <ecNumber evidence="2">2.1.1.72</ecNumber>
    </recommendedName>
</protein>
<reference evidence="10 11" key="1">
    <citation type="submission" date="2017-02" db="EMBL/GenBank/DDBJ databases">
        <title>Draft genome sequence of Haemophilus felis CCUG 31170 type strain.</title>
        <authorList>
            <person name="Engstrom-Jakobsson H."/>
            <person name="Salva-Serra F."/>
            <person name="Thorell K."/>
            <person name="Gonzales-Siles L."/>
            <person name="Karlsson R."/>
            <person name="Boulund F."/>
            <person name="Engstrand L."/>
            <person name="Kristiansson E."/>
            <person name="Moore E."/>
        </authorList>
    </citation>
    <scope>NUCLEOTIDE SEQUENCE [LARGE SCALE GENOMIC DNA]</scope>
    <source>
        <strain evidence="10 11">CCUG 31170</strain>
    </source>
</reference>
<dbReference type="PANTHER" id="PTHR42933:SF1">
    <property type="entry name" value="SITE-SPECIFIC DNA-METHYLTRANSFERASE (ADENINE-SPECIFIC)"/>
    <property type="match status" value="1"/>
</dbReference>
<keyword evidence="6" id="KW-0680">Restriction system</keyword>
<gene>
    <name evidence="10" type="ORF">B0188_10340</name>
</gene>
<evidence type="ECO:0000313" key="11">
    <source>
        <dbReference type="Proteomes" id="UP000190023"/>
    </source>
</evidence>
<dbReference type="STRING" id="123822.B0188_10340"/>
<keyword evidence="8" id="KW-0175">Coiled coil</keyword>
<dbReference type="InterPro" id="IPR029063">
    <property type="entry name" value="SAM-dependent_MTases_sf"/>
</dbReference>
<dbReference type="Gene3D" id="3.40.50.150">
    <property type="entry name" value="Vaccinia Virus protein VP39"/>
    <property type="match status" value="1"/>
</dbReference>
<dbReference type="InterPro" id="IPR051537">
    <property type="entry name" value="DNA_Adenine_Mtase"/>
</dbReference>
<dbReference type="Pfam" id="PF02384">
    <property type="entry name" value="N6_Mtase"/>
    <property type="match status" value="1"/>
</dbReference>
<dbReference type="EMBL" id="MUYB01000051">
    <property type="protein sequence ID" value="OOS01016.1"/>
    <property type="molecule type" value="Genomic_DNA"/>
</dbReference>
<sequence>MIEQDFQQKTKELIDSLKAICANYGLGNDGNEFKIITQVFLYKFLNDKFAFEIKQIDPSLAESESWEQALSEKSAADFEFLTMQMNGATAILQPNQFISHLFNQSNIANFANLFDETLMDIASQNADIFSVKTEGGAKINLFDRVSQYIADPSKRDAFCRAVINKLVSFSFEHIFKQKFDFYATIFEYLIKDYNTNSGGKYAEYYTPHAVARIMAAILVPENVRGQVKNVSCYDPSAGSGTLLMNIAHAIGEEKCTIYTQDISQKSSNLLRLNLILNNLVASIPNVVQGNTMTHPYHKSGDQFRQFDYIVSNPPFKMDFSEVREELAATAHKTRFFAGVPNVPKAKKEGMAIYQLFIQHIIYSLKANGKAAVVLPTGFITAQSGIDKKIREYLVKEKMLAGVVSMPSNIFATTGTNVSILFLDRTNKENVVLIDASNLGEKIKEGKNQKTVLSKEEEQRIIEVFNQKKAEEDFSVVVSYADIEAKNHSLSAGQYFDVKIDHIDISAAEFEQKMADFQQNLTALFAESKELENQIQQQMAMLKFNTQAVGN</sequence>
<dbReference type="PANTHER" id="PTHR42933">
    <property type="entry name" value="SLR6095 PROTEIN"/>
    <property type="match status" value="1"/>
</dbReference>
<evidence type="ECO:0000256" key="4">
    <source>
        <dbReference type="ARBA" id="ARBA00022679"/>
    </source>
</evidence>
<dbReference type="GO" id="GO:0003677">
    <property type="term" value="F:DNA binding"/>
    <property type="evidence" value="ECO:0007669"/>
    <property type="project" value="InterPro"/>
</dbReference>
<dbReference type="AlphaFoldDB" id="A0A1T0AVV2"/>
<keyword evidence="5" id="KW-0949">S-adenosyl-L-methionine</keyword>
<feature type="domain" description="DNA methylase adenine-specific" evidence="9">
    <location>
        <begin position="180"/>
        <end position="497"/>
    </location>
</feature>
<evidence type="ECO:0000256" key="1">
    <source>
        <dbReference type="ARBA" id="ARBA00006594"/>
    </source>
</evidence>
<comment type="catalytic activity">
    <reaction evidence="7">
        <text>a 2'-deoxyadenosine in DNA + S-adenosyl-L-methionine = an N(6)-methyl-2'-deoxyadenosine in DNA + S-adenosyl-L-homocysteine + H(+)</text>
        <dbReference type="Rhea" id="RHEA:15197"/>
        <dbReference type="Rhea" id="RHEA-COMP:12418"/>
        <dbReference type="Rhea" id="RHEA-COMP:12419"/>
        <dbReference type="ChEBI" id="CHEBI:15378"/>
        <dbReference type="ChEBI" id="CHEBI:57856"/>
        <dbReference type="ChEBI" id="CHEBI:59789"/>
        <dbReference type="ChEBI" id="CHEBI:90615"/>
        <dbReference type="ChEBI" id="CHEBI:90616"/>
        <dbReference type="EC" id="2.1.1.72"/>
    </reaction>
</comment>
<dbReference type="GO" id="GO:0032259">
    <property type="term" value="P:methylation"/>
    <property type="evidence" value="ECO:0007669"/>
    <property type="project" value="UniProtKB-KW"/>
</dbReference>
<organism evidence="10 11">
    <name type="scientific">[Haemophilus] felis</name>
    <dbReference type="NCBI Taxonomy" id="123822"/>
    <lineage>
        <taxon>Bacteria</taxon>
        <taxon>Pseudomonadati</taxon>
        <taxon>Pseudomonadota</taxon>
        <taxon>Gammaproteobacteria</taxon>
        <taxon>Pasteurellales</taxon>
        <taxon>Pasteurellaceae</taxon>
    </lineage>
</organism>
<dbReference type="InterPro" id="IPR002052">
    <property type="entry name" value="DNA_methylase_N6_adenine_CS"/>
</dbReference>
<evidence type="ECO:0000256" key="8">
    <source>
        <dbReference type="SAM" id="Coils"/>
    </source>
</evidence>
<dbReference type="Proteomes" id="UP000190023">
    <property type="component" value="Unassembled WGS sequence"/>
</dbReference>
<evidence type="ECO:0000259" key="9">
    <source>
        <dbReference type="Pfam" id="PF02384"/>
    </source>
</evidence>
<dbReference type="PROSITE" id="PS00092">
    <property type="entry name" value="N6_MTASE"/>
    <property type="match status" value="1"/>
</dbReference>
<name>A0A1T0AVV2_9PAST</name>
<dbReference type="GO" id="GO:0009307">
    <property type="term" value="P:DNA restriction-modification system"/>
    <property type="evidence" value="ECO:0007669"/>
    <property type="project" value="UniProtKB-KW"/>
</dbReference>
<keyword evidence="4 10" id="KW-0808">Transferase</keyword>
<dbReference type="PRINTS" id="PR00507">
    <property type="entry name" value="N12N6MTFRASE"/>
</dbReference>
<evidence type="ECO:0000256" key="7">
    <source>
        <dbReference type="ARBA" id="ARBA00047942"/>
    </source>
</evidence>
<evidence type="ECO:0000256" key="5">
    <source>
        <dbReference type="ARBA" id="ARBA00022691"/>
    </source>
</evidence>
<dbReference type="OrthoDB" id="9784823at2"/>
<dbReference type="InterPro" id="IPR003356">
    <property type="entry name" value="DNA_methylase_A-5"/>
</dbReference>
<accession>A0A1T0AVV2</accession>
<dbReference type="SUPFAM" id="SSF53335">
    <property type="entry name" value="S-adenosyl-L-methionine-dependent methyltransferases"/>
    <property type="match status" value="1"/>
</dbReference>
<proteinExistence type="inferred from homology"/>
<dbReference type="GO" id="GO:0009007">
    <property type="term" value="F:site-specific DNA-methyltransferase (adenine-specific) activity"/>
    <property type="evidence" value="ECO:0007669"/>
    <property type="project" value="UniProtKB-EC"/>
</dbReference>
<evidence type="ECO:0000256" key="3">
    <source>
        <dbReference type="ARBA" id="ARBA00022603"/>
    </source>
</evidence>
<evidence type="ECO:0000256" key="6">
    <source>
        <dbReference type="ARBA" id="ARBA00022747"/>
    </source>
</evidence>
<keyword evidence="3 10" id="KW-0489">Methyltransferase</keyword>
<keyword evidence="11" id="KW-1185">Reference proteome</keyword>
<dbReference type="EC" id="2.1.1.72" evidence="2"/>
<feature type="coiled-coil region" evidence="8">
    <location>
        <begin position="506"/>
        <end position="540"/>
    </location>
</feature>